<dbReference type="KEGG" id="bcom:BAUCODRAFT_53056"/>
<evidence type="ECO:0000313" key="3">
    <source>
        <dbReference type="Proteomes" id="UP000011761"/>
    </source>
</evidence>
<organism evidence="2 3">
    <name type="scientific">Baudoinia panamericana (strain UAMH 10762)</name>
    <name type="common">Angels' share fungus</name>
    <name type="synonym">Baudoinia compniacensis (strain UAMH 10762)</name>
    <dbReference type="NCBI Taxonomy" id="717646"/>
    <lineage>
        <taxon>Eukaryota</taxon>
        <taxon>Fungi</taxon>
        <taxon>Dikarya</taxon>
        <taxon>Ascomycota</taxon>
        <taxon>Pezizomycotina</taxon>
        <taxon>Dothideomycetes</taxon>
        <taxon>Dothideomycetidae</taxon>
        <taxon>Mycosphaerellales</taxon>
        <taxon>Teratosphaeriaceae</taxon>
        <taxon>Baudoinia</taxon>
    </lineage>
</organism>
<accession>M2MG01</accession>
<dbReference type="InterPro" id="IPR010730">
    <property type="entry name" value="HET"/>
</dbReference>
<proteinExistence type="predicted"/>
<gene>
    <name evidence="2" type="ORF">BAUCODRAFT_53056</name>
</gene>
<dbReference type="STRING" id="717646.M2MG01"/>
<dbReference type="OrthoDB" id="674604at2759"/>
<keyword evidence="3" id="KW-1185">Reference proteome</keyword>
<dbReference type="RefSeq" id="XP_007676907.1">
    <property type="nucleotide sequence ID" value="XM_007678717.1"/>
</dbReference>
<evidence type="ECO:0000259" key="1">
    <source>
        <dbReference type="Pfam" id="PF06985"/>
    </source>
</evidence>
<dbReference type="Pfam" id="PF06985">
    <property type="entry name" value="HET"/>
    <property type="match status" value="1"/>
</dbReference>
<feature type="domain" description="Heterokaryon incompatibility" evidence="1">
    <location>
        <begin position="24"/>
        <end position="110"/>
    </location>
</feature>
<dbReference type="PANTHER" id="PTHR10622">
    <property type="entry name" value="HET DOMAIN-CONTAINING PROTEIN"/>
    <property type="match status" value="1"/>
</dbReference>
<dbReference type="GeneID" id="19115212"/>
<protein>
    <recommendedName>
        <fullName evidence="1">Heterokaryon incompatibility domain-containing protein</fullName>
    </recommendedName>
</protein>
<dbReference type="AlphaFoldDB" id="M2MG01"/>
<dbReference type="OMA" id="CAIAREH"/>
<dbReference type="PANTHER" id="PTHR10622:SF10">
    <property type="entry name" value="HET DOMAIN-CONTAINING PROTEIN"/>
    <property type="match status" value="1"/>
</dbReference>
<name>M2MG01_BAUPA</name>
<dbReference type="EMBL" id="KB445556">
    <property type="protein sequence ID" value="EMC95546.1"/>
    <property type="molecule type" value="Genomic_DNA"/>
</dbReference>
<feature type="non-terminal residue" evidence="2">
    <location>
        <position position="230"/>
    </location>
</feature>
<dbReference type="Proteomes" id="UP000011761">
    <property type="component" value="Unassembled WGS sequence"/>
</dbReference>
<sequence>MRLLTVADGDDFSLTKPLEHPPPYAILSHTWGPDEDEITFDDFSTGQYKSKAGFAKFQFCAQQARKDGIDHFWIDTCCIKKSDASELSESITSMFRWYRNAKKCYVYLADVPDLKRRHDGSKSRTEEAAFGNSRWFTRGWTLQELIAPRHVEFYTRDWKPLGTKQALAVKIHERTGIPSSAMLGQQELSEFGIQERISWARERRTRRPEDKCYCLLGILGVSMPSNYGEG</sequence>
<dbReference type="HOGENOM" id="CLU_000288_138_0_1"/>
<reference evidence="2 3" key="1">
    <citation type="journal article" date="2012" name="PLoS Pathog.">
        <title>Diverse lifestyles and strategies of plant pathogenesis encoded in the genomes of eighteen Dothideomycetes fungi.</title>
        <authorList>
            <person name="Ohm R.A."/>
            <person name="Feau N."/>
            <person name="Henrissat B."/>
            <person name="Schoch C.L."/>
            <person name="Horwitz B.A."/>
            <person name="Barry K.W."/>
            <person name="Condon B.J."/>
            <person name="Copeland A.C."/>
            <person name="Dhillon B."/>
            <person name="Glaser F."/>
            <person name="Hesse C.N."/>
            <person name="Kosti I."/>
            <person name="LaButti K."/>
            <person name="Lindquist E.A."/>
            <person name="Lucas S."/>
            <person name="Salamov A.A."/>
            <person name="Bradshaw R.E."/>
            <person name="Ciuffetti L."/>
            <person name="Hamelin R.C."/>
            <person name="Kema G.H.J."/>
            <person name="Lawrence C."/>
            <person name="Scott J.A."/>
            <person name="Spatafora J.W."/>
            <person name="Turgeon B.G."/>
            <person name="de Wit P.J.G.M."/>
            <person name="Zhong S."/>
            <person name="Goodwin S.B."/>
            <person name="Grigoriev I.V."/>
        </authorList>
    </citation>
    <scope>NUCLEOTIDE SEQUENCE [LARGE SCALE GENOMIC DNA]</scope>
    <source>
        <strain evidence="2 3">UAMH 10762</strain>
    </source>
</reference>
<dbReference type="eggNOG" id="KOG1840">
    <property type="taxonomic scope" value="Eukaryota"/>
</dbReference>
<evidence type="ECO:0000313" key="2">
    <source>
        <dbReference type="EMBL" id="EMC95546.1"/>
    </source>
</evidence>